<keyword evidence="3" id="KW-1185">Reference proteome</keyword>
<name>A0ABZ2W5C8_9GAMM</name>
<feature type="transmembrane region" description="Helical" evidence="1">
    <location>
        <begin position="48"/>
        <end position="73"/>
    </location>
</feature>
<dbReference type="Proteomes" id="UP001475781">
    <property type="component" value="Chromosome"/>
</dbReference>
<gene>
    <name evidence="2" type="ORF">NLK58_05520</name>
</gene>
<keyword evidence="1" id="KW-0472">Membrane</keyword>
<evidence type="ECO:0000313" key="3">
    <source>
        <dbReference type="Proteomes" id="UP001475781"/>
    </source>
</evidence>
<sequence>MLNTRLVTWALGLFTAVTFIVCVIYGLVTPQSLHMHTFLEQVLPGFKWLTWWGFLLGLIESFLYGAYAGLVFCPIYNRLHRHFGAGRSGD</sequence>
<evidence type="ECO:0000256" key="1">
    <source>
        <dbReference type="SAM" id="Phobius"/>
    </source>
</evidence>
<dbReference type="EMBL" id="CP101118">
    <property type="protein sequence ID" value="WZF89661.1"/>
    <property type="molecule type" value="Genomic_DNA"/>
</dbReference>
<protein>
    <submittedName>
        <fullName evidence="2">DUF5676 family membrane protein</fullName>
    </submittedName>
</protein>
<feature type="transmembrane region" description="Helical" evidence="1">
    <location>
        <begin position="7"/>
        <end position="28"/>
    </location>
</feature>
<organism evidence="2 3">
    <name type="scientific">Marinobacter metalliresistant</name>
    <dbReference type="NCBI Taxonomy" id="2961995"/>
    <lineage>
        <taxon>Bacteria</taxon>
        <taxon>Pseudomonadati</taxon>
        <taxon>Pseudomonadota</taxon>
        <taxon>Gammaproteobacteria</taxon>
        <taxon>Pseudomonadales</taxon>
        <taxon>Marinobacteraceae</taxon>
        <taxon>Marinobacter</taxon>
    </lineage>
</organism>
<evidence type="ECO:0000313" key="2">
    <source>
        <dbReference type="EMBL" id="WZF89661.1"/>
    </source>
</evidence>
<dbReference type="InterPro" id="IPR044020">
    <property type="entry name" value="DUF5676"/>
</dbReference>
<dbReference type="RefSeq" id="WP_117617637.1">
    <property type="nucleotide sequence ID" value="NZ_CP101118.1"/>
</dbReference>
<keyword evidence="1" id="KW-1133">Transmembrane helix</keyword>
<proteinExistence type="predicted"/>
<accession>A0ABZ2W5C8</accession>
<dbReference type="Pfam" id="PF18926">
    <property type="entry name" value="DUF5676"/>
    <property type="match status" value="1"/>
</dbReference>
<keyword evidence="1" id="KW-0812">Transmembrane</keyword>
<reference evidence="2 3" key="1">
    <citation type="submission" date="2022-07" db="EMBL/GenBank/DDBJ databases">
        <title>A copper resistant bacterium isolated from sediment samples of deep sea hydrothermal areas.</title>
        <authorList>
            <person name="Zeng X."/>
        </authorList>
    </citation>
    <scope>NUCLEOTIDE SEQUENCE [LARGE SCALE GENOMIC DNA]</scope>
    <source>
        <strain evidence="3">CuT 6</strain>
    </source>
</reference>